<sequence length="88" mass="10097">MHNQLICGKEIFNTKDNYLSNECLSLIKHQPHAYILHSKPYGIDNRAADTTLKAHKKKEEAKGYYDNSDNEKVNDESEDEAKSTQRTA</sequence>
<comment type="caution">
    <text evidence="2">The sequence shown here is derived from an EMBL/GenBank/DDBJ whole genome shotgun (WGS) entry which is preliminary data.</text>
</comment>
<gene>
    <name evidence="2" type="ORF">CCAP1982_LOCUS14662</name>
</gene>
<accession>A0A811V5S4</accession>
<evidence type="ECO:0000313" key="3">
    <source>
        <dbReference type="Proteomes" id="UP000606786"/>
    </source>
</evidence>
<organism evidence="2 3">
    <name type="scientific">Ceratitis capitata</name>
    <name type="common">Mediterranean fruit fly</name>
    <name type="synonym">Tephritis capitata</name>
    <dbReference type="NCBI Taxonomy" id="7213"/>
    <lineage>
        <taxon>Eukaryota</taxon>
        <taxon>Metazoa</taxon>
        <taxon>Ecdysozoa</taxon>
        <taxon>Arthropoda</taxon>
        <taxon>Hexapoda</taxon>
        <taxon>Insecta</taxon>
        <taxon>Pterygota</taxon>
        <taxon>Neoptera</taxon>
        <taxon>Endopterygota</taxon>
        <taxon>Diptera</taxon>
        <taxon>Brachycera</taxon>
        <taxon>Muscomorpha</taxon>
        <taxon>Tephritoidea</taxon>
        <taxon>Tephritidae</taxon>
        <taxon>Ceratitis</taxon>
        <taxon>Ceratitis</taxon>
    </lineage>
</organism>
<dbReference type="Proteomes" id="UP000606786">
    <property type="component" value="Unassembled WGS sequence"/>
</dbReference>
<proteinExistence type="predicted"/>
<name>A0A811V5S4_CERCA</name>
<protein>
    <submittedName>
        <fullName evidence="2">(Mediterranean fruit fly) hypothetical protein</fullName>
    </submittedName>
</protein>
<feature type="compositionally biased region" description="Basic and acidic residues" evidence="1">
    <location>
        <begin position="57"/>
        <end position="88"/>
    </location>
</feature>
<evidence type="ECO:0000256" key="1">
    <source>
        <dbReference type="SAM" id="MobiDB-lite"/>
    </source>
</evidence>
<dbReference type="EMBL" id="CAJHJT010000034">
    <property type="protein sequence ID" value="CAD7006340.1"/>
    <property type="molecule type" value="Genomic_DNA"/>
</dbReference>
<feature type="region of interest" description="Disordered" evidence="1">
    <location>
        <begin position="56"/>
        <end position="88"/>
    </location>
</feature>
<keyword evidence="3" id="KW-1185">Reference proteome</keyword>
<reference evidence="2" key="1">
    <citation type="submission" date="2020-11" db="EMBL/GenBank/DDBJ databases">
        <authorList>
            <person name="Whitehead M."/>
        </authorList>
    </citation>
    <scope>NUCLEOTIDE SEQUENCE</scope>
    <source>
        <strain evidence="2">EGII</strain>
    </source>
</reference>
<evidence type="ECO:0000313" key="2">
    <source>
        <dbReference type="EMBL" id="CAD7006340.1"/>
    </source>
</evidence>
<dbReference type="AlphaFoldDB" id="A0A811V5S4"/>